<evidence type="ECO:0000313" key="2">
    <source>
        <dbReference type="Proteomes" id="UP000029380"/>
    </source>
</evidence>
<accession>A0A091C5J5</accession>
<organism evidence="1 2">
    <name type="scientific">Tetragenococcus muriaticus PMC-11-5</name>
    <dbReference type="NCBI Taxonomy" id="1302649"/>
    <lineage>
        <taxon>Bacteria</taxon>
        <taxon>Bacillati</taxon>
        <taxon>Bacillota</taxon>
        <taxon>Bacilli</taxon>
        <taxon>Lactobacillales</taxon>
        <taxon>Enterococcaceae</taxon>
        <taxon>Tetragenococcus</taxon>
    </lineage>
</organism>
<protein>
    <submittedName>
        <fullName evidence="1">Uncharacterized protein</fullName>
    </submittedName>
</protein>
<dbReference type="PATRIC" id="fig|1302649.3.peg.609"/>
<dbReference type="Proteomes" id="UP000029380">
    <property type="component" value="Unassembled WGS sequence"/>
</dbReference>
<reference evidence="1 2" key="1">
    <citation type="submission" date="2014-08" db="EMBL/GenBank/DDBJ databases">
        <title>Genome sequence of Tetragenococcus muriaticus.</title>
        <authorList>
            <person name="Chuea-nongthon C."/>
            <person name="Rodtong S."/>
            <person name="Yongsawatdigul J."/>
            <person name="Steele J.L."/>
            <person name="Liu X.-y."/>
            <person name="Speers J."/>
            <person name="Glasner J.D."/>
            <person name="Neeno-Eckwall E.C."/>
        </authorList>
    </citation>
    <scope>NUCLEOTIDE SEQUENCE [LARGE SCALE GENOMIC DNA]</scope>
    <source>
        <strain evidence="1 2">PMC-11-5</strain>
    </source>
</reference>
<gene>
    <name evidence="1" type="ORF">TMUPMC115_0602</name>
</gene>
<proteinExistence type="predicted"/>
<comment type="caution">
    <text evidence="1">The sequence shown here is derived from an EMBL/GenBank/DDBJ whole genome shotgun (WGS) entry which is preliminary data.</text>
</comment>
<dbReference type="AlphaFoldDB" id="A0A091C5J5"/>
<sequence length="37" mass="4438">MIKNRKGFSAMQLDQEKVRTLGQRQMIMILKKNYLLL</sequence>
<evidence type="ECO:0000313" key="1">
    <source>
        <dbReference type="EMBL" id="KFN93126.1"/>
    </source>
</evidence>
<dbReference type="EMBL" id="JPVU01000059">
    <property type="protein sequence ID" value="KFN93126.1"/>
    <property type="molecule type" value="Genomic_DNA"/>
</dbReference>
<name>A0A091C5J5_9ENTE</name>